<proteinExistence type="predicted"/>
<evidence type="ECO:0000313" key="1">
    <source>
        <dbReference type="EMBL" id="MBD1383750.1"/>
    </source>
</evidence>
<sequence>MTTLLPQYYELLKTAVLTESGLSTITPCDCKVISASIFTKTRQSISETTLKRIYGFAHSKFKPSLFTIDVMAKYCGYPSWEDFCLEKDQNIAKTQDTSAGWEILKLNAGKITNFTLQVLRNKSGIPYSQTIKRQFLDEHFNEFLNGNYTATILAAPAGYGKTIALCHWIEERLILNTEGKTNDIILFFSTSALMNAFLSGRDLNQWLLALLGYTADSDIATLFDTEQKKGGNFFLVIDDLDEYVYKPEQFKLLLNQLLDIFSLHQFVPWFKLILSMRSSTWINNKHDIDNGKSSWLKGFIGNEQWATNIPLFSLQEIKELCLNINPAAKDFAAVDLAYDFNHPLYFQFYYKEHKDNFTLTNIDHVCIHELVSTFILNKIYLGHHSAEKVLLLKGLIEQMDFALQIYDVPKTKVNALIKQYHNAYNELISIGFIRELNTSSDLHYRTCIQFSNNNFLEYTIAKTLLNANNFIFDTALIKGINTQFADNPHKLSVLKWCVIYAIKTGQQKSFDLLAQTQLTFTEKSNLIIFLGDLFEKECSAANKSESLILYFKQDCSKELFNYFFGLEFINIQHEKTLRCLSKFGLASRKRILIYTALAISAVMRMNLTDLHKNLVKLQSFPPEDYNKFSINPLHCIDAIYSYLKNGVIKKGVLVELTHFYFNPPYEGNYFENNASNDMLYLLGAYTLLLTKNPVKTLRYINVLKKHYKETDFTTNFGYNFFLNIATAGCYFRLGKTTQLAEIYSIYSASFKQDASAFTDYMKSIFYALRIKTNISLNKYTHIIEDVKSHSQLAHDQKLSKIFLLLTILNTQQIADMYPQFYKQCHYEHTKLLRECGLTANLYFKTTPLYNT</sequence>
<name>A0ABR7X186_9SPHI</name>
<accession>A0ABR7X186</accession>
<evidence type="ECO:0008006" key="3">
    <source>
        <dbReference type="Google" id="ProtNLM"/>
    </source>
</evidence>
<dbReference type="RefSeq" id="WP_191173670.1">
    <property type="nucleotide sequence ID" value="NZ_JACWMW010000001.1"/>
</dbReference>
<comment type="caution">
    <text evidence="1">The sequence shown here is derived from an EMBL/GenBank/DDBJ whole genome shotgun (WGS) entry which is preliminary data.</text>
</comment>
<dbReference type="Gene3D" id="3.40.50.300">
    <property type="entry name" value="P-loop containing nucleotide triphosphate hydrolases"/>
    <property type="match status" value="1"/>
</dbReference>
<gene>
    <name evidence="1" type="ORF">IDJ75_00550</name>
</gene>
<dbReference type="InterPro" id="IPR027417">
    <property type="entry name" value="P-loop_NTPase"/>
</dbReference>
<organism evidence="1 2">
    <name type="scientific">Mucilaginibacter rigui</name>
    <dbReference type="NCBI Taxonomy" id="534635"/>
    <lineage>
        <taxon>Bacteria</taxon>
        <taxon>Pseudomonadati</taxon>
        <taxon>Bacteroidota</taxon>
        <taxon>Sphingobacteriia</taxon>
        <taxon>Sphingobacteriales</taxon>
        <taxon>Sphingobacteriaceae</taxon>
        <taxon>Mucilaginibacter</taxon>
    </lineage>
</organism>
<evidence type="ECO:0000313" key="2">
    <source>
        <dbReference type="Proteomes" id="UP000618754"/>
    </source>
</evidence>
<protein>
    <recommendedName>
        <fullName evidence="3">NACHT domain-containing protein</fullName>
    </recommendedName>
</protein>
<dbReference type="Proteomes" id="UP000618754">
    <property type="component" value="Unassembled WGS sequence"/>
</dbReference>
<dbReference type="EMBL" id="JACWMW010000001">
    <property type="protein sequence ID" value="MBD1383750.1"/>
    <property type="molecule type" value="Genomic_DNA"/>
</dbReference>
<keyword evidence="2" id="KW-1185">Reference proteome</keyword>
<reference evidence="1 2" key="1">
    <citation type="submission" date="2020-09" db="EMBL/GenBank/DDBJ databases">
        <title>Novel species of Mucilaginibacter isolated from a glacier on the Tibetan Plateau.</title>
        <authorList>
            <person name="Liu Q."/>
            <person name="Xin Y.-H."/>
        </authorList>
    </citation>
    <scope>NUCLEOTIDE SEQUENCE [LARGE SCALE GENOMIC DNA]</scope>
    <source>
        <strain evidence="1 2">CGMCC 1.13878</strain>
    </source>
</reference>